<dbReference type="GO" id="GO:0045152">
    <property type="term" value="F:antisigma factor binding"/>
    <property type="evidence" value="ECO:0007669"/>
    <property type="project" value="TreeGrafter"/>
</dbReference>
<evidence type="ECO:0000313" key="8">
    <source>
        <dbReference type="EMBL" id="AZS50870.1"/>
    </source>
</evidence>
<dbReference type="PIRSF" id="PIRSF005427">
    <property type="entry name" value="RseB"/>
    <property type="match status" value="1"/>
</dbReference>
<dbReference type="GO" id="GO:0030288">
    <property type="term" value="C:outer membrane-bounded periplasmic space"/>
    <property type="evidence" value="ECO:0007669"/>
    <property type="project" value="TreeGrafter"/>
</dbReference>
<evidence type="ECO:0000259" key="6">
    <source>
        <dbReference type="Pfam" id="PF03888"/>
    </source>
</evidence>
<keyword evidence="3 5" id="KW-0732">Signal</keyword>
<evidence type="ECO:0000256" key="3">
    <source>
        <dbReference type="ARBA" id="ARBA00022729"/>
    </source>
</evidence>
<dbReference type="InterPro" id="IPR005588">
    <property type="entry name" value="MucB_RseB"/>
</dbReference>
<dbReference type="InterPro" id="IPR033434">
    <property type="entry name" value="MucB/RseB_N"/>
</dbReference>
<dbReference type="Gene3D" id="2.50.20.10">
    <property type="entry name" value="Lipoprotein localisation LolA/LolB/LppX"/>
    <property type="match status" value="1"/>
</dbReference>
<keyword evidence="4" id="KW-0574">Periplasm</keyword>
<evidence type="ECO:0008006" key="10">
    <source>
        <dbReference type="Google" id="ProtNLM"/>
    </source>
</evidence>
<dbReference type="Pfam" id="PF17188">
    <property type="entry name" value="MucB_RseB_C"/>
    <property type="match status" value="1"/>
</dbReference>
<feature type="chain" id="PRO_5018773064" description="Sigma E regulatory protein, MucB/RseB" evidence="5">
    <location>
        <begin position="33"/>
        <end position="320"/>
    </location>
</feature>
<dbReference type="InterPro" id="IPR038484">
    <property type="entry name" value="MucB/RseB_C_sf"/>
</dbReference>
<dbReference type="Proteomes" id="UP000273143">
    <property type="component" value="Chromosome"/>
</dbReference>
<feature type="domain" description="MucB/RseB N-terminal" evidence="6">
    <location>
        <begin position="37"/>
        <end position="200"/>
    </location>
</feature>
<dbReference type="InterPro" id="IPR033436">
    <property type="entry name" value="MucB/RseB_C"/>
</dbReference>
<feature type="domain" description="MucB/RseB C-terminal" evidence="7">
    <location>
        <begin position="221"/>
        <end position="317"/>
    </location>
</feature>
<dbReference type="Gene3D" id="3.30.200.100">
    <property type="entry name" value="MucB/RseB, C-terminal domain"/>
    <property type="match status" value="1"/>
</dbReference>
<dbReference type="AlphaFoldDB" id="A0A3Q9JJD3"/>
<dbReference type="GO" id="GO:0032885">
    <property type="term" value="P:regulation of polysaccharide biosynthetic process"/>
    <property type="evidence" value="ECO:0007669"/>
    <property type="project" value="TreeGrafter"/>
</dbReference>
<evidence type="ECO:0000259" key="7">
    <source>
        <dbReference type="Pfam" id="PF17188"/>
    </source>
</evidence>
<evidence type="ECO:0000313" key="9">
    <source>
        <dbReference type="Proteomes" id="UP000273143"/>
    </source>
</evidence>
<evidence type="ECO:0000256" key="2">
    <source>
        <dbReference type="ARBA" id="ARBA00008150"/>
    </source>
</evidence>
<evidence type="ECO:0000256" key="4">
    <source>
        <dbReference type="ARBA" id="ARBA00022764"/>
    </source>
</evidence>
<keyword evidence="9" id="KW-1185">Reference proteome</keyword>
<dbReference type="RefSeq" id="WP_127163522.1">
    <property type="nucleotide sequence ID" value="NZ_CP029822.1"/>
</dbReference>
<reference evidence="9" key="1">
    <citation type="submission" date="2018-06" db="EMBL/GenBank/DDBJ databases">
        <title>Complete genome of Pseudomonas insecticola strain QZS01.</title>
        <authorList>
            <person name="Wang J."/>
            <person name="Su Q."/>
        </authorList>
    </citation>
    <scope>NUCLEOTIDE SEQUENCE [LARGE SCALE GENOMIC DNA]</scope>
    <source>
        <strain evidence="9">QZS01</strain>
    </source>
</reference>
<protein>
    <recommendedName>
        <fullName evidence="10">Sigma E regulatory protein, MucB/RseB</fullName>
    </recommendedName>
</protein>
<dbReference type="PANTHER" id="PTHR38782:SF1">
    <property type="entry name" value="SIGMA-E FACTOR REGULATORY PROTEIN RSEB"/>
    <property type="match status" value="1"/>
</dbReference>
<sequence length="320" mass="36804">MRDFKQLTLTPAIRNLKLCLIVFFVTSSFTFANDEFDAQYYIKRIISAKNTYPYSGVFNYERPDYKSEVYVHQQLNDDGEVHHWVREKGRDEGFLKVNGKVSCVTKAYNNRFRANTVLQTIDENKLENILHYYDVTLSKDESTTAGLSTHELIFKPKEKERYIYKLVFDKKTFVPLQFVFLDQNQTLLEQGAFSQFTYLAGKEEVKPLNNCLRVAQRQTDSEKTNWTIGWIPKGFMFVYSAHEKEGHDHLVYGDGVVSFSIFIEPLTNDALVNIKKHSGATTLISRKVIGANKLPYLVIAVGEIPSSTALRIASSVQYDQ</sequence>
<dbReference type="Pfam" id="PF03888">
    <property type="entry name" value="MucB_RseB"/>
    <property type="match status" value="1"/>
</dbReference>
<comment type="subcellular location">
    <subcellularLocation>
        <location evidence="1">Periplasm</location>
    </subcellularLocation>
</comment>
<dbReference type="KEGG" id="emo:DM558_08780"/>
<dbReference type="PANTHER" id="PTHR38782">
    <property type="match status" value="1"/>
</dbReference>
<name>A0A3Q9JJD3_9GAMM</name>
<proteinExistence type="inferred from homology"/>
<comment type="similarity">
    <text evidence="2">Belongs to the RseB family.</text>
</comment>
<organism evidence="8 9">
    <name type="scientific">Entomomonas moraniae</name>
    <dbReference type="NCBI Taxonomy" id="2213226"/>
    <lineage>
        <taxon>Bacteria</taxon>
        <taxon>Pseudomonadati</taxon>
        <taxon>Pseudomonadota</taxon>
        <taxon>Gammaproteobacteria</taxon>
        <taxon>Pseudomonadales</taxon>
        <taxon>Pseudomonadaceae</taxon>
        <taxon>Entomomonas</taxon>
    </lineage>
</organism>
<accession>A0A3Q9JJD3</accession>
<evidence type="ECO:0000256" key="5">
    <source>
        <dbReference type="SAM" id="SignalP"/>
    </source>
</evidence>
<dbReference type="EMBL" id="CP029822">
    <property type="protein sequence ID" value="AZS50870.1"/>
    <property type="molecule type" value="Genomic_DNA"/>
</dbReference>
<evidence type="ECO:0000256" key="1">
    <source>
        <dbReference type="ARBA" id="ARBA00004418"/>
    </source>
</evidence>
<gene>
    <name evidence="8" type="ORF">DM558_08780</name>
</gene>
<feature type="signal peptide" evidence="5">
    <location>
        <begin position="1"/>
        <end position="32"/>
    </location>
</feature>